<accession>A0ABS7ZSH0</accession>
<evidence type="ECO:0000313" key="2">
    <source>
        <dbReference type="EMBL" id="MCA6064714.1"/>
    </source>
</evidence>
<name>A0ABS7ZSH0_9GAMM</name>
<feature type="transmembrane region" description="Helical" evidence="1">
    <location>
        <begin position="6"/>
        <end position="26"/>
    </location>
</feature>
<feature type="transmembrane region" description="Helical" evidence="1">
    <location>
        <begin position="47"/>
        <end position="70"/>
    </location>
</feature>
<reference evidence="2 3" key="1">
    <citation type="submission" date="2020-12" db="EMBL/GenBank/DDBJ databases">
        <title>Novel Thalassolituus-related marine hydrocarbonoclastic bacteria mediated algae-derived hydrocarbons mineralization in twilight zone of the northern South China Sea.</title>
        <authorList>
            <person name="Dong C."/>
        </authorList>
    </citation>
    <scope>NUCLEOTIDE SEQUENCE [LARGE SCALE GENOMIC DNA]</scope>
    <source>
        <strain evidence="2 3">IMCC1826</strain>
    </source>
</reference>
<organism evidence="2 3">
    <name type="scientific">Thalassolituus marinus</name>
    <dbReference type="NCBI Taxonomy" id="671053"/>
    <lineage>
        <taxon>Bacteria</taxon>
        <taxon>Pseudomonadati</taxon>
        <taxon>Pseudomonadota</taxon>
        <taxon>Gammaproteobacteria</taxon>
        <taxon>Oceanospirillales</taxon>
        <taxon>Oceanospirillaceae</taxon>
        <taxon>Thalassolituus</taxon>
    </lineage>
</organism>
<protein>
    <submittedName>
        <fullName evidence="2">Uncharacterized protein</fullName>
    </submittedName>
</protein>
<gene>
    <name evidence="2" type="ORF">I9W95_13955</name>
</gene>
<comment type="caution">
    <text evidence="2">The sequence shown here is derived from an EMBL/GenBank/DDBJ whole genome shotgun (WGS) entry which is preliminary data.</text>
</comment>
<sequence>MINPWVIAAMIPAMVILMVHFAIGPFGHPTRLHWHMRWRAWPMTFKAPLLTLSVILLAAGTSHALGLWLWPEGN</sequence>
<evidence type="ECO:0000313" key="3">
    <source>
        <dbReference type="Proteomes" id="UP000714380"/>
    </source>
</evidence>
<proteinExistence type="predicted"/>
<dbReference type="EMBL" id="JAEDAH010000090">
    <property type="protein sequence ID" value="MCA6064714.1"/>
    <property type="molecule type" value="Genomic_DNA"/>
</dbReference>
<keyword evidence="1" id="KW-0472">Membrane</keyword>
<keyword evidence="3" id="KW-1185">Reference proteome</keyword>
<evidence type="ECO:0000256" key="1">
    <source>
        <dbReference type="SAM" id="Phobius"/>
    </source>
</evidence>
<keyword evidence="1" id="KW-1133">Transmembrane helix</keyword>
<dbReference type="Proteomes" id="UP000714380">
    <property type="component" value="Unassembled WGS sequence"/>
</dbReference>
<keyword evidence="1" id="KW-0812">Transmembrane</keyword>
<dbReference type="RefSeq" id="WP_225675958.1">
    <property type="nucleotide sequence ID" value="NZ_JAEDAH010000090.1"/>
</dbReference>